<feature type="transmembrane region" description="Helical" evidence="1">
    <location>
        <begin position="520"/>
        <end position="540"/>
    </location>
</feature>
<organism evidence="3 4">
    <name type="scientific">Acidovorax facilis</name>
    <dbReference type="NCBI Taxonomy" id="12917"/>
    <lineage>
        <taxon>Bacteria</taxon>
        <taxon>Pseudomonadati</taxon>
        <taxon>Pseudomonadota</taxon>
        <taxon>Betaproteobacteria</taxon>
        <taxon>Burkholderiales</taxon>
        <taxon>Comamonadaceae</taxon>
        <taxon>Acidovorax</taxon>
    </lineage>
</organism>
<evidence type="ECO:0000259" key="2">
    <source>
        <dbReference type="Pfam" id="PF18203"/>
    </source>
</evidence>
<comment type="caution">
    <text evidence="3">The sequence shown here is derived from an EMBL/GenBank/DDBJ whole genome shotgun (WGS) entry which is preliminary data.</text>
</comment>
<keyword evidence="1" id="KW-0472">Membrane</keyword>
<accession>A0ABV8D935</accession>
<keyword evidence="4" id="KW-1185">Reference proteome</keyword>
<gene>
    <name evidence="3" type="ORF">ACFOW3_10495</name>
</gene>
<reference evidence="4" key="1">
    <citation type="journal article" date="2019" name="Int. J. Syst. Evol. Microbiol.">
        <title>The Global Catalogue of Microorganisms (GCM) 10K type strain sequencing project: providing services to taxonomists for standard genome sequencing and annotation.</title>
        <authorList>
            <consortium name="The Broad Institute Genomics Platform"/>
            <consortium name="The Broad Institute Genome Sequencing Center for Infectious Disease"/>
            <person name="Wu L."/>
            <person name="Ma J."/>
        </authorList>
    </citation>
    <scope>NUCLEOTIDE SEQUENCE [LARGE SCALE GENOMIC DNA]</scope>
    <source>
        <strain evidence="4">CCUG 2113</strain>
    </source>
</reference>
<evidence type="ECO:0000313" key="4">
    <source>
        <dbReference type="Proteomes" id="UP001595693"/>
    </source>
</evidence>
<name>A0ABV8D935_9BURK</name>
<dbReference type="Proteomes" id="UP001595693">
    <property type="component" value="Unassembled WGS sequence"/>
</dbReference>
<dbReference type="Gene3D" id="2.60.40.3440">
    <property type="match status" value="2"/>
</dbReference>
<dbReference type="EMBL" id="JBHSAJ010000027">
    <property type="protein sequence ID" value="MFC3935055.1"/>
    <property type="molecule type" value="Genomic_DNA"/>
</dbReference>
<dbReference type="Gene3D" id="2.60.40.2700">
    <property type="match status" value="1"/>
</dbReference>
<proteinExistence type="predicted"/>
<keyword evidence="1" id="KW-1133">Transmembrane helix</keyword>
<dbReference type="InterPro" id="IPR026442">
    <property type="entry name" value="IPTL_CTERM"/>
</dbReference>
<evidence type="ECO:0000313" key="3">
    <source>
        <dbReference type="EMBL" id="MFC3935055.1"/>
    </source>
</evidence>
<dbReference type="Pfam" id="PF17963">
    <property type="entry name" value="Big_9"/>
    <property type="match status" value="2"/>
</dbReference>
<sequence length="544" mass="54929">MLIGAASLLSGFNAGAQTLDVYLSPPGEQNTTRSGAIVETFSGAAGAIGATGSFAIGAWTGATGGVNRTAADQYGGADGTGNYLAIGNGNQVTITLIGDRKYVGFWWSAGNAGNTIEFYDDTNTLLAQFTTNSLTTLLGGGGNITAIDGNSYAKADYFGNPNPPAGRNTGEPYGYINLLLRGASVNFRTIVVRHAGGGGFELDNLAVTDAATVPGTWVDVGTVTVTLPPGAIGAVDDTATTPFNTPVPGNVATNDTTVAGSTFAVVATPANGSVVLDPSTGAYTYTPQPGFSGQDTFTYQQCKPAPDQATCVPATVTVTVGPNAVDDNAGPATQGVPFNASVTGNDSAPVGSTYAVLASTANGTLNLNSATGAYTYTPNAGFSGTDTFTYRVCLPAPNAALCDDATVQISVVAQVPPVALSVSVAGVPTIGQPATGNYTYTDANADVQGASTFRWVRSPSNSVAAGTNVATTMGYTPVAGDVGNFLFFCVTPVAATGATPGLEVCSPASQIGFASPIPTLSQWGMIILSILMGCFTTAFARRRR</sequence>
<evidence type="ECO:0000256" key="1">
    <source>
        <dbReference type="SAM" id="Phobius"/>
    </source>
</evidence>
<dbReference type="Pfam" id="PF18203">
    <property type="entry name" value="IPTL-CTERM"/>
    <property type="match status" value="1"/>
</dbReference>
<feature type="domain" description="IPTL-CTERM protein sorting" evidence="2">
    <location>
        <begin position="516"/>
        <end position="544"/>
    </location>
</feature>
<keyword evidence="1" id="KW-0812">Transmembrane</keyword>
<dbReference type="NCBIfam" id="TIGR04174">
    <property type="entry name" value="IPTL_CTERM"/>
    <property type="match status" value="1"/>
</dbReference>
<protein>
    <submittedName>
        <fullName evidence="3">IPTL-CTERM sorting domain-containing protein</fullName>
    </submittedName>
</protein>